<dbReference type="GO" id="GO:0006508">
    <property type="term" value="P:proteolysis"/>
    <property type="evidence" value="ECO:0007669"/>
    <property type="project" value="UniProtKB-KW"/>
</dbReference>
<dbReference type="RefSeq" id="WP_198033974.1">
    <property type="nucleotide sequence ID" value="NZ_FOSJ01000014.1"/>
</dbReference>
<dbReference type="InterPro" id="IPR002933">
    <property type="entry name" value="Peptidase_M20"/>
</dbReference>
<dbReference type="PANTHER" id="PTHR43270:SF8">
    <property type="entry name" value="DI- AND TRIPEPTIDASE DUG2-RELATED"/>
    <property type="match status" value="1"/>
</dbReference>
<dbReference type="Gene3D" id="3.30.70.360">
    <property type="match status" value="1"/>
</dbReference>
<evidence type="ECO:0000313" key="5">
    <source>
        <dbReference type="EMBL" id="SFK18082.1"/>
    </source>
</evidence>
<protein>
    <submittedName>
        <fullName evidence="5">Acetylornithine deacetylase/Succinyl-diaminopimelate desuccinylase</fullName>
    </submittedName>
</protein>
<evidence type="ECO:0000313" key="6">
    <source>
        <dbReference type="Proteomes" id="UP000199589"/>
    </source>
</evidence>
<evidence type="ECO:0000256" key="3">
    <source>
        <dbReference type="ARBA" id="ARBA00022801"/>
    </source>
</evidence>
<keyword evidence="3" id="KW-0378">Hydrolase</keyword>
<dbReference type="GO" id="GO:0046872">
    <property type="term" value="F:metal ion binding"/>
    <property type="evidence" value="ECO:0007669"/>
    <property type="project" value="UniProtKB-KW"/>
</dbReference>
<reference evidence="6" key="1">
    <citation type="submission" date="2016-10" db="EMBL/GenBank/DDBJ databases">
        <authorList>
            <person name="Varghese N."/>
            <person name="Submissions S."/>
        </authorList>
    </citation>
    <scope>NUCLEOTIDE SEQUENCE [LARGE SCALE GENOMIC DNA]</scope>
    <source>
        <strain evidence="6">DSM 16108</strain>
    </source>
</reference>
<sequence>MKESMIEFMKVREKLDKEKEFHMESLFKLIRQPSISAQNRGVLECADLLVTMMKDAGIDTKILDTEGYPVVYGEVLHPDNKLTVLFYGHYDVQPPEPLELWKSDPFEPTIHDGKIYGRGTGDNKGQLIAHVLAVKSLLDLYGKLPINVKFLFEGEEEKGSINLAPFIENHKELLAADIAYTADGPMEGKDQPSVTLGNRGLLYIELKAQGAIKDNHSGNKGNIAPNPAMDLINLIRTMVDDKGRVLIKDFYNDILTPTEEELNHIRTLPFDPEATAQVIGMHKMDIPAEEYYKKLCLSPTFNIAGFGSGYTGEGTKTIIPSEAKVKIDMRLAADQDPDLIFQNILEHVEHFNSASTITLDYLGGVKPSRTPMHLDIVQKVIRAVEISHNKLPVVLPALGGTGPMYVFTDILKIPSLTVPYANVDEDNHAPNENIGIKEYLNGIQTTCVAILHLGEQI</sequence>
<dbReference type="SUPFAM" id="SSF53187">
    <property type="entry name" value="Zn-dependent exopeptidases"/>
    <property type="match status" value="1"/>
</dbReference>
<dbReference type="InterPro" id="IPR051458">
    <property type="entry name" value="Cyt/Met_Dipeptidase"/>
</dbReference>
<gene>
    <name evidence="5" type="ORF">SAMN04488569_10148</name>
</gene>
<proteinExistence type="predicted"/>
<evidence type="ECO:0000256" key="1">
    <source>
        <dbReference type="ARBA" id="ARBA00022670"/>
    </source>
</evidence>
<evidence type="ECO:0000256" key="2">
    <source>
        <dbReference type="ARBA" id="ARBA00022723"/>
    </source>
</evidence>
<keyword evidence="1" id="KW-0645">Protease</keyword>
<keyword evidence="6" id="KW-1185">Reference proteome</keyword>
<name>A0A1I3XF35_9LACT</name>
<dbReference type="NCBIfam" id="NF006579">
    <property type="entry name" value="PRK09104.1"/>
    <property type="match status" value="1"/>
</dbReference>
<dbReference type="Gene3D" id="3.40.630.10">
    <property type="entry name" value="Zn peptidases"/>
    <property type="match status" value="1"/>
</dbReference>
<feature type="domain" description="Peptidase M20 dimerisation" evidence="4">
    <location>
        <begin position="197"/>
        <end position="351"/>
    </location>
</feature>
<evidence type="ECO:0000259" key="4">
    <source>
        <dbReference type="Pfam" id="PF07687"/>
    </source>
</evidence>
<dbReference type="NCBIfam" id="NF005034">
    <property type="entry name" value="PRK06446.1"/>
    <property type="match status" value="1"/>
</dbReference>
<dbReference type="GO" id="GO:0008233">
    <property type="term" value="F:peptidase activity"/>
    <property type="evidence" value="ECO:0007669"/>
    <property type="project" value="UniProtKB-KW"/>
</dbReference>
<dbReference type="PANTHER" id="PTHR43270">
    <property type="entry name" value="BETA-ALA-HIS DIPEPTIDASE"/>
    <property type="match status" value="1"/>
</dbReference>
<dbReference type="Pfam" id="PF07687">
    <property type="entry name" value="M20_dimer"/>
    <property type="match status" value="1"/>
</dbReference>
<organism evidence="5 6">
    <name type="scientific">Marinilactibacillus piezotolerans</name>
    <dbReference type="NCBI Taxonomy" id="258723"/>
    <lineage>
        <taxon>Bacteria</taxon>
        <taxon>Bacillati</taxon>
        <taxon>Bacillota</taxon>
        <taxon>Bacilli</taxon>
        <taxon>Lactobacillales</taxon>
        <taxon>Carnobacteriaceae</taxon>
        <taxon>Marinilactibacillus</taxon>
    </lineage>
</organism>
<dbReference type="AlphaFoldDB" id="A0A1I3XF35"/>
<dbReference type="EMBL" id="FOSJ01000014">
    <property type="protein sequence ID" value="SFK18082.1"/>
    <property type="molecule type" value="Genomic_DNA"/>
</dbReference>
<dbReference type="Proteomes" id="UP000199589">
    <property type="component" value="Unassembled WGS sequence"/>
</dbReference>
<keyword evidence="2" id="KW-0479">Metal-binding</keyword>
<dbReference type="Pfam" id="PF01546">
    <property type="entry name" value="Peptidase_M20"/>
    <property type="match status" value="1"/>
</dbReference>
<accession>A0A1I3XF35</accession>
<dbReference type="InterPro" id="IPR011650">
    <property type="entry name" value="Peptidase_M20_dimer"/>
</dbReference>